<dbReference type="InterPro" id="IPR025250">
    <property type="entry name" value="DUF4199"/>
</dbReference>
<sequence>MEQQVNSKKIILNNGLYLGLATVALSIIMYVTNMIYDQNWIVGLISFILMIVFIAMGIKAFKAQNNGYLSLSQGLKVGLGIALISSIVAVVYNLIFLNFIEPEFMTKMLEMQQQKMIETNPNLTQQQLDMAAEMGKKFSSPAITSAISIISSLFFGFIISLIASLAMKKTEDSF</sequence>
<dbReference type="RefSeq" id="WP_008240522.1">
    <property type="nucleotide sequence ID" value="NZ_AJJU01000023.1"/>
</dbReference>
<dbReference type="Pfam" id="PF13858">
    <property type="entry name" value="DUF4199"/>
    <property type="match status" value="1"/>
</dbReference>
<accession>I0W9J6</accession>
<feature type="transmembrane region" description="Helical" evidence="1">
    <location>
        <begin position="142"/>
        <end position="166"/>
    </location>
</feature>
<evidence type="ECO:0000313" key="2">
    <source>
        <dbReference type="EMBL" id="EID73062.1"/>
    </source>
</evidence>
<comment type="caution">
    <text evidence="2">The sequence shown here is derived from an EMBL/GenBank/DDBJ whole genome shotgun (WGS) entry which is preliminary data.</text>
</comment>
<reference evidence="2 3" key="1">
    <citation type="journal article" date="2012" name="J. Bacteriol.">
        <title>Genome Sequence of the Halotolerant Bacterium Imtechella halotolerans K1T.</title>
        <authorList>
            <person name="Kumar S."/>
            <person name="Vikram S."/>
            <person name="Subramanian S."/>
            <person name="Raghava G.P."/>
            <person name="Pinnaka A.K."/>
        </authorList>
    </citation>
    <scope>NUCLEOTIDE SEQUENCE [LARGE SCALE GENOMIC DNA]</scope>
    <source>
        <strain evidence="2 3">K1</strain>
    </source>
</reference>
<dbReference type="eggNOG" id="ENOG5031WK9">
    <property type="taxonomic scope" value="Bacteria"/>
</dbReference>
<feature type="transmembrane region" description="Helical" evidence="1">
    <location>
        <begin position="12"/>
        <end position="32"/>
    </location>
</feature>
<evidence type="ECO:0000256" key="1">
    <source>
        <dbReference type="SAM" id="Phobius"/>
    </source>
</evidence>
<keyword evidence="2" id="KW-0687">Ribonucleoprotein</keyword>
<dbReference type="STRING" id="946077.W5A_10964"/>
<dbReference type="EMBL" id="AJJU01000023">
    <property type="protein sequence ID" value="EID73062.1"/>
    <property type="molecule type" value="Genomic_DNA"/>
</dbReference>
<keyword evidence="1" id="KW-0812">Transmembrane</keyword>
<keyword evidence="1" id="KW-0472">Membrane</keyword>
<protein>
    <submittedName>
        <fullName evidence="2">50S ribosomal protein L31 type B</fullName>
    </submittedName>
</protein>
<proteinExistence type="predicted"/>
<feature type="transmembrane region" description="Helical" evidence="1">
    <location>
        <begin position="38"/>
        <end position="58"/>
    </location>
</feature>
<dbReference type="Proteomes" id="UP000005938">
    <property type="component" value="Unassembled WGS sequence"/>
</dbReference>
<name>I0W9J6_9FLAO</name>
<dbReference type="PATRIC" id="fig|946077.3.peg.2214"/>
<dbReference type="AlphaFoldDB" id="I0W9J6"/>
<organism evidence="2 3">
    <name type="scientific">Imtechella halotolerans K1</name>
    <dbReference type="NCBI Taxonomy" id="946077"/>
    <lineage>
        <taxon>Bacteria</taxon>
        <taxon>Pseudomonadati</taxon>
        <taxon>Bacteroidota</taxon>
        <taxon>Flavobacteriia</taxon>
        <taxon>Flavobacteriales</taxon>
        <taxon>Flavobacteriaceae</taxon>
        <taxon>Imtechella</taxon>
    </lineage>
</organism>
<dbReference type="OrthoDB" id="1122768at2"/>
<dbReference type="GO" id="GO:0005840">
    <property type="term" value="C:ribosome"/>
    <property type="evidence" value="ECO:0007669"/>
    <property type="project" value="UniProtKB-KW"/>
</dbReference>
<keyword evidence="3" id="KW-1185">Reference proteome</keyword>
<keyword evidence="2" id="KW-0689">Ribosomal protein</keyword>
<gene>
    <name evidence="2" type="ORF">W5A_10964</name>
</gene>
<evidence type="ECO:0000313" key="3">
    <source>
        <dbReference type="Proteomes" id="UP000005938"/>
    </source>
</evidence>
<keyword evidence="1" id="KW-1133">Transmembrane helix</keyword>
<feature type="transmembrane region" description="Helical" evidence="1">
    <location>
        <begin position="79"/>
        <end position="100"/>
    </location>
</feature>